<reference evidence="7 8" key="1">
    <citation type="submission" date="2024-06" db="EMBL/GenBank/DDBJ databases">
        <title>Genomic Encyclopedia of Type Strains, Phase V (KMG-V): Genome sequencing to study the core and pangenomes of soil and plant-associated prokaryotes.</title>
        <authorList>
            <person name="Whitman W."/>
        </authorList>
    </citation>
    <scope>NUCLEOTIDE SEQUENCE [LARGE SCALE GENOMIC DNA]</scope>
    <source>
        <strain evidence="7 8">USDA 160</strain>
    </source>
</reference>
<dbReference type="Gene3D" id="1.10.287.130">
    <property type="match status" value="1"/>
</dbReference>
<dbReference type="SMART" id="SM00388">
    <property type="entry name" value="HisKA"/>
    <property type="match status" value="1"/>
</dbReference>
<dbReference type="PROSITE" id="PS50011">
    <property type="entry name" value="PROTEIN_KINASE_DOM"/>
    <property type="match status" value="1"/>
</dbReference>
<dbReference type="SUPFAM" id="SSF52540">
    <property type="entry name" value="P-loop containing nucleoside triphosphate hydrolases"/>
    <property type="match status" value="1"/>
</dbReference>
<keyword evidence="3" id="KW-0597">Phosphoprotein</keyword>
<dbReference type="EMBL" id="JBEPTQ010000002">
    <property type="protein sequence ID" value="MET4725492.1"/>
    <property type="molecule type" value="Genomic_DNA"/>
</dbReference>
<dbReference type="PANTHER" id="PTHR43642">
    <property type="entry name" value="HYBRID SIGNAL TRANSDUCTION HISTIDINE KINASE G"/>
    <property type="match status" value="1"/>
</dbReference>
<dbReference type="InterPro" id="IPR041664">
    <property type="entry name" value="AAA_16"/>
</dbReference>
<dbReference type="InterPro" id="IPR008271">
    <property type="entry name" value="Ser/Thr_kinase_AS"/>
</dbReference>
<dbReference type="Gene3D" id="3.30.450.40">
    <property type="match status" value="1"/>
</dbReference>
<dbReference type="SMART" id="SM00220">
    <property type="entry name" value="S_TKc"/>
    <property type="match status" value="1"/>
</dbReference>
<dbReference type="CDD" id="cd00082">
    <property type="entry name" value="HisKA"/>
    <property type="match status" value="1"/>
</dbReference>
<dbReference type="Gene3D" id="3.40.50.300">
    <property type="entry name" value="P-loop containing nucleotide triphosphate hydrolases"/>
    <property type="match status" value="1"/>
</dbReference>
<comment type="caution">
    <text evidence="7">The sequence shown here is derived from an EMBL/GenBank/DDBJ whole genome shotgun (WGS) entry which is preliminary data.</text>
</comment>
<proteinExistence type="predicted"/>
<dbReference type="InterPro" id="IPR000719">
    <property type="entry name" value="Prot_kinase_dom"/>
</dbReference>
<dbReference type="SUPFAM" id="SSF47384">
    <property type="entry name" value="Homodimeric domain of signal transducing histidine kinase"/>
    <property type="match status" value="1"/>
</dbReference>
<dbReference type="CDD" id="cd14014">
    <property type="entry name" value="STKc_PknB_like"/>
    <property type="match status" value="1"/>
</dbReference>
<feature type="domain" description="Protein kinase" evidence="5">
    <location>
        <begin position="1"/>
        <end position="279"/>
    </location>
</feature>
<dbReference type="EC" id="2.7.13.3" evidence="2"/>
<dbReference type="InterPro" id="IPR036890">
    <property type="entry name" value="HATPase_C_sf"/>
</dbReference>
<keyword evidence="4" id="KW-0175">Coiled coil</keyword>
<dbReference type="Pfam" id="PF00512">
    <property type="entry name" value="HisKA"/>
    <property type="match status" value="1"/>
</dbReference>
<dbReference type="InterPro" id="IPR027417">
    <property type="entry name" value="P-loop_NTPase"/>
</dbReference>
<dbReference type="InterPro" id="IPR011009">
    <property type="entry name" value="Kinase-like_dom_sf"/>
</dbReference>
<dbReference type="InterPro" id="IPR005467">
    <property type="entry name" value="His_kinase_dom"/>
</dbReference>
<evidence type="ECO:0000313" key="7">
    <source>
        <dbReference type="EMBL" id="MET4725492.1"/>
    </source>
</evidence>
<accession>A0ABV2S8I1</accession>
<dbReference type="InterPro" id="IPR029016">
    <property type="entry name" value="GAF-like_dom_sf"/>
</dbReference>
<dbReference type="SMART" id="SM00387">
    <property type="entry name" value="HATPase_c"/>
    <property type="match status" value="1"/>
</dbReference>
<dbReference type="Gene3D" id="1.10.510.10">
    <property type="entry name" value="Transferase(Phosphotransferase) domain 1"/>
    <property type="match status" value="1"/>
</dbReference>
<dbReference type="Gene3D" id="3.30.565.10">
    <property type="entry name" value="Histidine kinase-like ATPase, C-terminal domain"/>
    <property type="match status" value="1"/>
</dbReference>
<protein>
    <recommendedName>
        <fullName evidence="2">histidine kinase</fullName>
        <ecNumber evidence="2">2.7.13.3</ecNumber>
    </recommendedName>
</protein>
<dbReference type="SUPFAM" id="SSF55874">
    <property type="entry name" value="ATPase domain of HSP90 chaperone/DNA topoisomerase II/histidine kinase"/>
    <property type="match status" value="1"/>
</dbReference>
<organism evidence="7 8">
    <name type="scientific">Bradyrhizobium japonicum</name>
    <dbReference type="NCBI Taxonomy" id="375"/>
    <lineage>
        <taxon>Bacteria</taxon>
        <taxon>Pseudomonadati</taxon>
        <taxon>Pseudomonadota</taxon>
        <taxon>Alphaproteobacteria</taxon>
        <taxon>Hyphomicrobiales</taxon>
        <taxon>Nitrobacteraceae</taxon>
        <taxon>Bradyrhizobium</taxon>
    </lineage>
</organism>
<evidence type="ECO:0000256" key="2">
    <source>
        <dbReference type="ARBA" id="ARBA00012438"/>
    </source>
</evidence>
<evidence type="ECO:0000256" key="3">
    <source>
        <dbReference type="ARBA" id="ARBA00022553"/>
    </source>
</evidence>
<dbReference type="Pfam" id="PF13191">
    <property type="entry name" value="AAA_16"/>
    <property type="match status" value="1"/>
</dbReference>
<dbReference type="GO" id="GO:0016301">
    <property type="term" value="F:kinase activity"/>
    <property type="evidence" value="ECO:0007669"/>
    <property type="project" value="UniProtKB-KW"/>
</dbReference>
<dbReference type="InterPro" id="IPR003594">
    <property type="entry name" value="HATPase_dom"/>
</dbReference>
<feature type="domain" description="Histidine kinase" evidence="6">
    <location>
        <begin position="1497"/>
        <end position="1713"/>
    </location>
</feature>
<feature type="coiled-coil region" evidence="4">
    <location>
        <begin position="1461"/>
        <end position="1488"/>
    </location>
</feature>
<dbReference type="InterPro" id="IPR036097">
    <property type="entry name" value="HisK_dim/P_sf"/>
</dbReference>
<evidence type="ECO:0000256" key="4">
    <source>
        <dbReference type="SAM" id="Coils"/>
    </source>
</evidence>
<sequence>MNVSSPIPTNGDAGLELLWDDGERVLCREWRRGADGNFNNVLTVRAAAEHPPALHDRFAHEYALRNELDRTWAVRPLELIRDGDRALLILEDPGSEPLERLLGAPMKLDHFLRLAPAIAGTIAQLHHRGLIHKDLKPANILVDAAGAIRITGFGLASRLPRERQQLEPPETIAGTLAYMAPEQTGRMNRSVDSRSDLYALGVTFYRMLTGALPFTAANPMEWVHSHIARRAIPPAKRVDGVPRAVSAIIMKLLAKAAEDRYQTAAGLKTDLEHCLAEWLAQGRIDGFTPGEADQPDRLLIPERLYGREYEIEALLDAFDRVARSGKPELVLISGYAGIGKSAVVHELHRALVPLGGLFASGKFDQYKRDIPYATLAQAFQNIVRRLLAKNDAELTSWRDAICEALTPNGQLMVDLVPELKLIIGNQPPVPDASPQDALRRFKLVLQRFIGVFAQSDRPLVLFLDDLQWLDAATLDLLEELLTRSDLQHLLLIGAYRSNEIDANHPLRRKLAAIRDSGARVRTLSLAPLIRVDVERFIVDALRSEPARAAPLAQLIHEKTGGNPFFLIQFLHALSEERLLAFDHAAGQWQWDLARIHAKGYTENVVDLMVHKLSRLPEETRTALQTLACLGSSAEIATLSLMLGASEQQVDLDLFDAVRLELVERQDRHCRFVHDRVQEAAYALIPESEKPASHLRIGRLLVARTPPGQRELAIFDIVNQLNRGLSLVGSPSEREQLAELNLIAGQRAKASSAYSSALAYLSTGSELLSADCWVRRHELAFALEINRAACEFLTGQPDVVDDRLTALATRATNPLEQAAVACLRMDVYTTLGQSSRAVDVGLGYLRQLGVHWSPNPTDAEARREYDLIWTGIGERSIEDLVKLPLMSDPASLATMDVLTKLLPPALFTDMNLLSLTICRAVNLGLEWGHSDGSCVAYVQLGMVAGLQFGDYKSGFRFGELGYELVEQRGISRFQAATYLIFGAHVVPWTRHFRAARNLLRRAFESAHRSGDLTYAAYSCSNLNGNLFEAGDPLVEILNEAETGLAFVRKMGFGFIEDIIAAQRGLFRTLRGLTPTFGCFDDEQFDELRIEQHFAANPNLWRAECIYWILKLRARFLAGDYATAVGILSKLQRRRWTPLTPAEAASYYFYSALSLAAVPEAIAAGQGHIDTIVGHHRQLQAWAENCPDNFAHCAALVGAEIARLDGHDSEAMRLYECAVRSARANGLIADEGLAYELAANFYAARDYGAFADIYRRNARDAYSRWGADGKVRQIDDMYPHLAENAPVVAATDTIGAPIEHLDLVAALKVSEAVSGEIVLDKLIDILMRTTIEHAGAERGLLILQRDAALCIRAEATTRGASINVDLCDRPISRTEIPESLVLYAARTQGSVILDDAAESGTFRGDPYIQLESTRSVLIIPLTKQGSLVALLYLENNLAKGVFTPAKVALLKFIASEAATSLDNARLYRELQEREQRYREAQMELAHANRVAVMGQLTASIAHEVNQPNTAVIASAQAALSWLDHQPPALEQTRRALTRAIENGIRSSEVIERIRDLVKKSPPKRDSLAINSVIGQVIELTQAEAARHDVSIQAIFADRLPKVIGDRVELQQVALNLILNAIEAMSGTTEGKRELLIQTARADAESIRVSITDSGPGLSAEGLARLFEPFYTTKSGGLGVGLSICRSIIVAHGGRLWAAANEPRGAVFQFTVPIDDGFAVG</sequence>
<evidence type="ECO:0000259" key="5">
    <source>
        <dbReference type="PROSITE" id="PS50011"/>
    </source>
</evidence>
<evidence type="ECO:0000313" key="8">
    <source>
        <dbReference type="Proteomes" id="UP001549291"/>
    </source>
</evidence>
<dbReference type="InterPro" id="IPR053159">
    <property type="entry name" value="Hybrid_Histidine_Kinase"/>
</dbReference>
<dbReference type="PANTHER" id="PTHR43642:SF1">
    <property type="entry name" value="HYBRID SIGNAL TRANSDUCTION HISTIDINE KINASE G"/>
    <property type="match status" value="1"/>
</dbReference>
<dbReference type="RefSeq" id="WP_248889137.1">
    <property type="nucleotide sequence ID" value="NZ_CP066351.1"/>
</dbReference>
<keyword evidence="8" id="KW-1185">Reference proteome</keyword>
<dbReference type="SUPFAM" id="SSF56112">
    <property type="entry name" value="Protein kinase-like (PK-like)"/>
    <property type="match status" value="1"/>
</dbReference>
<name>A0ABV2S8I1_BRAJP</name>
<dbReference type="Pfam" id="PF00069">
    <property type="entry name" value="Pkinase"/>
    <property type="match status" value="1"/>
</dbReference>
<dbReference type="InterPro" id="IPR003018">
    <property type="entry name" value="GAF"/>
</dbReference>
<dbReference type="InterPro" id="IPR003661">
    <property type="entry name" value="HisK_dim/P_dom"/>
</dbReference>
<dbReference type="Pfam" id="PF01590">
    <property type="entry name" value="GAF"/>
    <property type="match status" value="1"/>
</dbReference>
<evidence type="ECO:0000259" key="6">
    <source>
        <dbReference type="PROSITE" id="PS50109"/>
    </source>
</evidence>
<comment type="catalytic activity">
    <reaction evidence="1">
        <text>ATP + protein L-histidine = ADP + protein N-phospho-L-histidine.</text>
        <dbReference type="EC" id="2.7.13.3"/>
    </reaction>
</comment>
<keyword evidence="7" id="KW-0418">Kinase</keyword>
<keyword evidence="7" id="KW-0808">Transferase</keyword>
<evidence type="ECO:0000256" key="1">
    <source>
        <dbReference type="ARBA" id="ARBA00000085"/>
    </source>
</evidence>
<dbReference type="SUPFAM" id="SSF55781">
    <property type="entry name" value="GAF domain-like"/>
    <property type="match status" value="1"/>
</dbReference>
<dbReference type="PROSITE" id="PS50109">
    <property type="entry name" value="HIS_KIN"/>
    <property type="match status" value="1"/>
</dbReference>
<dbReference type="SMART" id="SM00065">
    <property type="entry name" value="GAF"/>
    <property type="match status" value="1"/>
</dbReference>
<dbReference type="Pfam" id="PF02518">
    <property type="entry name" value="HATPase_c"/>
    <property type="match status" value="1"/>
</dbReference>
<dbReference type="PRINTS" id="PR00344">
    <property type="entry name" value="BCTRLSENSOR"/>
</dbReference>
<dbReference type="InterPro" id="IPR004358">
    <property type="entry name" value="Sig_transdc_His_kin-like_C"/>
</dbReference>
<dbReference type="Proteomes" id="UP001549291">
    <property type="component" value="Unassembled WGS sequence"/>
</dbReference>
<gene>
    <name evidence="7" type="ORF">ABIF63_009598</name>
</gene>
<dbReference type="PROSITE" id="PS00108">
    <property type="entry name" value="PROTEIN_KINASE_ST"/>
    <property type="match status" value="1"/>
</dbReference>